<name>A0ACC2X7C4_9TREE</name>
<dbReference type="Proteomes" id="UP001243375">
    <property type="component" value="Unassembled WGS sequence"/>
</dbReference>
<dbReference type="EMBL" id="JASBWU010000009">
    <property type="protein sequence ID" value="KAJ9119172.1"/>
    <property type="molecule type" value="Genomic_DNA"/>
</dbReference>
<evidence type="ECO:0000313" key="2">
    <source>
        <dbReference type="Proteomes" id="UP001243375"/>
    </source>
</evidence>
<sequence length="990" mass="108150">MSGGNQPYYLPTFGNDANRQPQQHDASSRAGLAQSGVASDVLAFASNNQPGGYPGANSTGTVPSYQGASMPNQYGIPVGAQGHASVPIEFSTTFSTPRTNPVMHMAGGSPSTQNFPSAPYGSFTQSPTSMHDQIAQIDTFQGVPDAGGIARGHPFPESQSAEDGMGHPPNKKKKGKNGEAVVSGSGSGTEDKEKEKEKDNRRKTWHNTRSEHIDRTSAGTVQTLQTSEAGMHFLYADHGNTIQEETRHSQDLSLRHAPSVNPPQRKSSAHSQGGRYEGPTSISFLLHSAPSLPRSTIEEYDLRNHQTWQLTTDDGDGLIKVFNPPPTAEAKEAANSPSQGLSGQSVLSSKLISSLINSYFQHVAPLFPIVAKSDFIKGRKPPPLLLYAMAGVAATRRGVSRDVFNAIRTIINGIIRNNDVLGDASIENVQALVGYVCKSSSEVVSQHAPFFETQLILGMAADLHAQPVSTAVSASVTRLAAAIRMAQNLGLHRESVASSQDTDEMENIELRRRVWAACVLFDRWCGASLGLPLLIDLQDCDCLVPAPYEFVRDANPPQWQIVDDPPYSHLAEHLKLSVLMGRVLKCIYSPVGLMHTTNEQLGALISDLGQWQAQLPPNLQYTGPDSSLGAGMLHASFTALQFLMWRPFLRLQFTLPKHIKLAMNIATWSKLLKLSHEVIEWLEQHEDALDTIYVFAYAISNCALIQYHTWVRRREDSSLRALETLRNIVQRWEAALQPDHMSIRRKTIEVMTLLYEAAKKAHKDDLQINSSALNPTTGVKRRHPDMLRKIVWRPDPNQPSHGVFVATDLDPNSELLTDLAPNTLITGTQDPSPRDPANAPQSMQQLQHGLAVGSMSAQPISQWSNPEATNGENVTYLHLDPALTYLPDMSEIPPSTGEAYDTAMLLNMFDQAVSRFLAFLSAGAQSQSPSLPQGNQSTVTQAALVDQNMLEGLPTGFDWNAWDTYFNRFDGLSTQMAENGTNLGSGPQLM</sequence>
<evidence type="ECO:0000313" key="1">
    <source>
        <dbReference type="EMBL" id="KAJ9119172.1"/>
    </source>
</evidence>
<reference evidence="1" key="1">
    <citation type="submission" date="2023-04" db="EMBL/GenBank/DDBJ databases">
        <title>Draft Genome sequencing of Naganishia species isolated from polar environments using Oxford Nanopore Technology.</title>
        <authorList>
            <person name="Leo P."/>
            <person name="Venkateswaran K."/>
        </authorList>
    </citation>
    <scope>NUCLEOTIDE SEQUENCE</scope>
    <source>
        <strain evidence="1">MNA-CCFEE 5425</strain>
    </source>
</reference>
<accession>A0ACC2X7C4</accession>
<gene>
    <name evidence="1" type="ORF">QFC22_003664</name>
</gene>
<protein>
    <submittedName>
        <fullName evidence="1">Uncharacterized protein</fullName>
    </submittedName>
</protein>
<organism evidence="1 2">
    <name type="scientific">Naganishia vaughanmartiniae</name>
    <dbReference type="NCBI Taxonomy" id="1424756"/>
    <lineage>
        <taxon>Eukaryota</taxon>
        <taxon>Fungi</taxon>
        <taxon>Dikarya</taxon>
        <taxon>Basidiomycota</taxon>
        <taxon>Agaricomycotina</taxon>
        <taxon>Tremellomycetes</taxon>
        <taxon>Filobasidiales</taxon>
        <taxon>Filobasidiaceae</taxon>
        <taxon>Naganishia</taxon>
    </lineage>
</organism>
<keyword evidence="2" id="KW-1185">Reference proteome</keyword>
<proteinExistence type="predicted"/>
<comment type="caution">
    <text evidence="1">The sequence shown here is derived from an EMBL/GenBank/DDBJ whole genome shotgun (WGS) entry which is preliminary data.</text>
</comment>